<dbReference type="InterPro" id="IPR027417">
    <property type="entry name" value="P-loop_NTPase"/>
</dbReference>
<dbReference type="Pfam" id="PF00005">
    <property type="entry name" value="ABC_tran"/>
    <property type="match status" value="1"/>
</dbReference>
<evidence type="ECO:0000313" key="7">
    <source>
        <dbReference type="Proteomes" id="UP000072520"/>
    </source>
</evidence>
<evidence type="ECO:0000256" key="2">
    <source>
        <dbReference type="ARBA" id="ARBA00022448"/>
    </source>
</evidence>
<dbReference type="SUPFAM" id="SSF52540">
    <property type="entry name" value="P-loop containing nucleoside triphosphate hydrolases"/>
    <property type="match status" value="1"/>
</dbReference>
<organism evidence="6 7">
    <name type="scientific">Pantoea stewartii</name>
    <dbReference type="NCBI Taxonomy" id="66269"/>
    <lineage>
        <taxon>Bacteria</taxon>
        <taxon>Pseudomonadati</taxon>
        <taxon>Pseudomonadota</taxon>
        <taxon>Gammaproteobacteria</taxon>
        <taxon>Enterobacterales</taxon>
        <taxon>Erwiniaceae</taxon>
        <taxon>Pantoea</taxon>
    </lineage>
</organism>
<evidence type="ECO:0000256" key="4">
    <source>
        <dbReference type="ARBA" id="ARBA00022840"/>
    </source>
</evidence>
<evidence type="ECO:0000256" key="3">
    <source>
        <dbReference type="ARBA" id="ARBA00022741"/>
    </source>
</evidence>
<accession>A0AB34VD64</accession>
<dbReference type="PANTHER" id="PTHR42734:SF5">
    <property type="entry name" value="IRON TRANSPORT SYSTEM ATP-BINDING PROTEIN HI_0361-RELATED"/>
    <property type="match status" value="1"/>
</dbReference>
<dbReference type="AlphaFoldDB" id="A0AB34VD64"/>
<comment type="similarity">
    <text evidence="1">Belongs to the ABC transporter superfamily. Drug exporter-2 (TC 3.A.1.117) family.</text>
</comment>
<reference evidence="6 7" key="1">
    <citation type="journal article" date="2016" name="Front. Microbiol.">
        <title>Genomic Resource of Rice Seed Associated Bacteria.</title>
        <authorList>
            <person name="Midha S."/>
            <person name="Bansal K."/>
            <person name="Sharma S."/>
            <person name="Kumar N."/>
            <person name="Patil P.P."/>
            <person name="Chaudhry V."/>
            <person name="Patil P.B."/>
        </authorList>
    </citation>
    <scope>NUCLEOTIDE SEQUENCE [LARGE SCALE GENOMIC DNA]</scope>
    <source>
        <strain evidence="6 7">RSA13</strain>
    </source>
</reference>
<comment type="caution">
    <text evidence="6">The sequence shown here is derived from an EMBL/GenBank/DDBJ whole genome shotgun (WGS) entry which is preliminary data.</text>
</comment>
<dbReference type="InterPro" id="IPR050153">
    <property type="entry name" value="Metal_Ion_Import_ABC"/>
</dbReference>
<protein>
    <submittedName>
        <fullName evidence="6">ABC transporter ATP-binding protein</fullName>
    </submittedName>
</protein>
<gene>
    <name evidence="6" type="ORF">RSA13_18015</name>
</gene>
<keyword evidence="2" id="KW-0813">Transport</keyword>
<dbReference type="SMART" id="SM00382">
    <property type="entry name" value="AAA"/>
    <property type="match status" value="1"/>
</dbReference>
<keyword evidence="3" id="KW-0547">Nucleotide-binding</keyword>
<dbReference type="GO" id="GO:0005524">
    <property type="term" value="F:ATP binding"/>
    <property type="evidence" value="ECO:0007669"/>
    <property type="project" value="UniProtKB-KW"/>
</dbReference>
<evidence type="ECO:0000259" key="5">
    <source>
        <dbReference type="PROSITE" id="PS50893"/>
    </source>
</evidence>
<keyword evidence="4 6" id="KW-0067">ATP-binding</keyword>
<dbReference type="GeneID" id="61254368"/>
<evidence type="ECO:0000256" key="1">
    <source>
        <dbReference type="ARBA" id="ARBA00006526"/>
    </source>
</evidence>
<dbReference type="InterPro" id="IPR003593">
    <property type="entry name" value="AAA+_ATPase"/>
</dbReference>
<dbReference type="Proteomes" id="UP000072520">
    <property type="component" value="Unassembled WGS sequence"/>
</dbReference>
<dbReference type="InterPro" id="IPR017871">
    <property type="entry name" value="ABC_transporter-like_CS"/>
</dbReference>
<dbReference type="EMBL" id="LDSI01000027">
    <property type="protein sequence ID" value="KTS94686.1"/>
    <property type="molecule type" value="Genomic_DNA"/>
</dbReference>
<sequence>MITFRHLQAGYQGRAVTPVVTTELAQGSMTALIGANGSGKSTLIKTIAGLLPPVSGQCDVRISRREVGWLPQRSELETRFPLTVFELVSIGCWPRCGWFGGINRALRNEINAALDAVQMRDYADAQPATLSGGQLQRVLFARLMLQRSRLWLLDEPFNGIDSKTVALLMSILQQQQQAGTTLLVVLHDRPLVERYFTDVLSMDEGSHQRSAVAMTPLRSIAP</sequence>
<dbReference type="GO" id="GO:0016887">
    <property type="term" value="F:ATP hydrolysis activity"/>
    <property type="evidence" value="ECO:0007669"/>
    <property type="project" value="InterPro"/>
</dbReference>
<name>A0AB34VD64_9GAMM</name>
<dbReference type="Gene3D" id="3.40.50.300">
    <property type="entry name" value="P-loop containing nucleotide triphosphate hydrolases"/>
    <property type="match status" value="1"/>
</dbReference>
<dbReference type="RefSeq" id="WP_033738793.1">
    <property type="nucleotide sequence ID" value="NZ_CP046585.1"/>
</dbReference>
<dbReference type="PROSITE" id="PS00211">
    <property type="entry name" value="ABC_TRANSPORTER_1"/>
    <property type="match status" value="1"/>
</dbReference>
<proteinExistence type="inferred from homology"/>
<dbReference type="InterPro" id="IPR003439">
    <property type="entry name" value="ABC_transporter-like_ATP-bd"/>
</dbReference>
<evidence type="ECO:0000313" key="6">
    <source>
        <dbReference type="EMBL" id="KTS94686.1"/>
    </source>
</evidence>
<feature type="domain" description="ABC transporter" evidence="5">
    <location>
        <begin position="2"/>
        <end position="221"/>
    </location>
</feature>
<dbReference type="PANTHER" id="PTHR42734">
    <property type="entry name" value="METAL TRANSPORT SYSTEM ATP-BINDING PROTEIN TM_0124-RELATED"/>
    <property type="match status" value="1"/>
</dbReference>
<dbReference type="PROSITE" id="PS50893">
    <property type="entry name" value="ABC_TRANSPORTER_2"/>
    <property type="match status" value="1"/>
</dbReference>